<dbReference type="Proteomes" id="UP000095350">
    <property type="component" value="Unassembled WGS sequence"/>
</dbReference>
<evidence type="ECO:0000313" key="14">
    <source>
        <dbReference type="EMBL" id="CUM80810.1"/>
    </source>
</evidence>
<dbReference type="PROSITE" id="PS01305">
    <property type="entry name" value="MOAA_NIFB_PQQE"/>
    <property type="match status" value="1"/>
</dbReference>
<dbReference type="Gene3D" id="3.20.20.70">
    <property type="entry name" value="Aldolase class I"/>
    <property type="match status" value="1"/>
</dbReference>
<dbReference type="SFLD" id="SFLDG01067">
    <property type="entry name" value="SPASM/twitch_domain_containing"/>
    <property type="match status" value="1"/>
</dbReference>
<keyword evidence="6" id="KW-0547">Nucleotide-binding</keyword>
<evidence type="ECO:0000256" key="2">
    <source>
        <dbReference type="ARBA" id="ARBA00012167"/>
    </source>
</evidence>
<name>A0A173RS46_9FIRM</name>
<dbReference type="SFLD" id="SFLDG01383">
    <property type="entry name" value="cyclic_pyranopterin_phosphate"/>
    <property type="match status" value="1"/>
</dbReference>
<dbReference type="SUPFAM" id="SSF102114">
    <property type="entry name" value="Radical SAM enzymes"/>
    <property type="match status" value="1"/>
</dbReference>
<keyword evidence="4" id="KW-0949">S-adenosyl-L-methionine</keyword>
<dbReference type="OrthoDB" id="9763993at2"/>
<dbReference type="SMART" id="SM00729">
    <property type="entry name" value="Elp3"/>
    <property type="match status" value="1"/>
</dbReference>
<sequence>MKDKAGREIDYLRISITDRCNLRCKYCMPGDIETTDMENLLTYEEIVQVTETAAALGIRHIRLTGGEPLVRRGCVDLVEKIKNVSGIETVGMTTNGVLLAEYAKALKEAGLDSVNVSLDTLDETEFQRLTGRDELNAVLAGINAAKEAQIPVKINTVHYQHLDWKSILDYTNRVQIPVRFIEMMPIGYGAAYTGGSNEELFRQIEECYGNVSEAGTVRNREGEKYSADIRDLSYTEEKQQSGKHGAGPAAYYRFPGLNMDVGFISAMHHKFCRSCNRIRLTSEGYLKLCLCYEKGVDLRAVLRDPGRKQTLQEVMKKAIFEKPAEHCFEQVSEMTEHNAMVRIGG</sequence>
<feature type="domain" description="Radical SAM core" evidence="13">
    <location>
        <begin position="4"/>
        <end position="228"/>
    </location>
</feature>
<dbReference type="EC" id="4.1.99.22" evidence="2"/>
<dbReference type="InterPro" id="IPR050105">
    <property type="entry name" value="MoCo_biosynth_MoaA/MoaC"/>
</dbReference>
<evidence type="ECO:0000256" key="5">
    <source>
        <dbReference type="ARBA" id="ARBA00022723"/>
    </source>
</evidence>
<evidence type="ECO:0000259" key="13">
    <source>
        <dbReference type="PROSITE" id="PS51918"/>
    </source>
</evidence>
<dbReference type="PANTHER" id="PTHR22960">
    <property type="entry name" value="MOLYBDOPTERIN COFACTOR SYNTHESIS PROTEIN A"/>
    <property type="match status" value="1"/>
</dbReference>
<dbReference type="GO" id="GO:0046872">
    <property type="term" value="F:metal ion binding"/>
    <property type="evidence" value="ECO:0007669"/>
    <property type="project" value="UniProtKB-KW"/>
</dbReference>
<dbReference type="GO" id="GO:0006777">
    <property type="term" value="P:Mo-molybdopterin cofactor biosynthetic process"/>
    <property type="evidence" value="ECO:0007669"/>
    <property type="project" value="UniProtKB-KW"/>
</dbReference>
<keyword evidence="9" id="KW-0342">GTP-binding</keyword>
<evidence type="ECO:0000256" key="8">
    <source>
        <dbReference type="ARBA" id="ARBA00023014"/>
    </source>
</evidence>
<dbReference type="GO" id="GO:0005525">
    <property type="term" value="F:GTP binding"/>
    <property type="evidence" value="ECO:0007669"/>
    <property type="project" value="UniProtKB-KW"/>
</dbReference>
<dbReference type="PROSITE" id="PS51918">
    <property type="entry name" value="RADICAL_SAM"/>
    <property type="match status" value="1"/>
</dbReference>
<dbReference type="InterPro" id="IPR013785">
    <property type="entry name" value="Aldolase_TIM"/>
</dbReference>
<keyword evidence="11" id="KW-0456">Lyase</keyword>
<keyword evidence="8" id="KW-0411">Iron-sulfur</keyword>
<evidence type="ECO:0000256" key="9">
    <source>
        <dbReference type="ARBA" id="ARBA00023134"/>
    </source>
</evidence>
<dbReference type="InterPro" id="IPR010505">
    <property type="entry name" value="MoaA_twitch"/>
</dbReference>
<dbReference type="RefSeq" id="WP_055193241.1">
    <property type="nucleotide sequence ID" value="NZ_CABIYH010000004.1"/>
</dbReference>
<keyword evidence="7" id="KW-0408">Iron</keyword>
<dbReference type="EMBL" id="CYXZ01000004">
    <property type="protein sequence ID" value="CUM80810.1"/>
    <property type="molecule type" value="Genomic_DNA"/>
</dbReference>
<comment type="catalytic activity">
    <reaction evidence="12">
        <text>GTP + AH2 + S-adenosyl-L-methionine = (8S)-3',8-cyclo-7,8-dihydroguanosine 5'-triphosphate + 5'-deoxyadenosine + L-methionine + A + H(+)</text>
        <dbReference type="Rhea" id="RHEA:49576"/>
        <dbReference type="ChEBI" id="CHEBI:13193"/>
        <dbReference type="ChEBI" id="CHEBI:15378"/>
        <dbReference type="ChEBI" id="CHEBI:17319"/>
        <dbReference type="ChEBI" id="CHEBI:17499"/>
        <dbReference type="ChEBI" id="CHEBI:37565"/>
        <dbReference type="ChEBI" id="CHEBI:57844"/>
        <dbReference type="ChEBI" id="CHEBI:59789"/>
        <dbReference type="ChEBI" id="CHEBI:131766"/>
        <dbReference type="EC" id="4.1.99.22"/>
    </reaction>
</comment>
<dbReference type="GO" id="GO:0051539">
    <property type="term" value="F:4 iron, 4 sulfur cluster binding"/>
    <property type="evidence" value="ECO:0007669"/>
    <property type="project" value="UniProtKB-KW"/>
</dbReference>
<proteinExistence type="predicted"/>
<accession>A0A173RS46</accession>
<evidence type="ECO:0000313" key="15">
    <source>
        <dbReference type="Proteomes" id="UP000095350"/>
    </source>
</evidence>
<protein>
    <recommendedName>
        <fullName evidence="2">GTP 3',8-cyclase</fullName>
        <ecNumber evidence="2">4.1.99.22</ecNumber>
    </recommendedName>
</protein>
<gene>
    <name evidence="14" type="primary">moaA</name>
    <name evidence="14" type="ORF">ERS852572_00561</name>
</gene>
<dbReference type="PANTHER" id="PTHR22960:SF0">
    <property type="entry name" value="MOLYBDENUM COFACTOR BIOSYNTHESIS PROTEIN 1"/>
    <property type="match status" value="1"/>
</dbReference>
<dbReference type="Pfam" id="PF04055">
    <property type="entry name" value="Radical_SAM"/>
    <property type="match status" value="1"/>
</dbReference>
<reference evidence="14 15" key="1">
    <citation type="submission" date="2015-09" db="EMBL/GenBank/DDBJ databases">
        <authorList>
            <consortium name="Pathogen Informatics"/>
        </authorList>
    </citation>
    <scope>NUCLEOTIDE SEQUENCE [LARGE SCALE GENOMIC DNA]</scope>
    <source>
        <strain evidence="14 15">2789STDY5834960</strain>
    </source>
</reference>
<organism evidence="14 15">
    <name type="scientific">Roseburia intestinalis</name>
    <dbReference type="NCBI Taxonomy" id="166486"/>
    <lineage>
        <taxon>Bacteria</taxon>
        <taxon>Bacillati</taxon>
        <taxon>Bacillota</taxon>
        <taxon>Clostridia</taxon>
        <taxon>Lachnospirales</taxon>
        <taxon>Lachnospiraceae</taxon>
        <taxon>Roseburia</taxon>
    </lineage>
</organism>
<dbReference type="CDD" id="cd01335">
    <property type="entry name" value="Radical_SAM"/>
    <property type="match status" value="1"/>
</dbReference>
<keyword evidence="5" id="KW-0479">Metal-binding</keyword>
<evidence type="ECO:0000256" key="10">
    <source>
        <dbReference type="ARBA" id="ARBA00023150"/>
    </source>
</evidence>
<evidence type="ECO:0000256" key="7">
    <source>
        <dbReference type="ARBA" id="ARBA00023004"/>
    </source>
</evidence>
<dbReference type="InterPro" id="IPR040064">
    <property type="entry name" value="MoaA-like"/>
</dbReference>
<dbReference type="CDD" id="cd21117">
    <property type="entry name" value="Twitch_MoaA"/>
    <property type="match status" value="1"/>
</dbReference>
<dbReference type="SFLD" id="SFLDG01386">
    <property type="entry name" value="main_SPASM_domain-containing"/>
    <property type="match status" value="1"/>
</dbReference>
<evidence type="ECO:0000256" key="11">
    <source>
        <dbReference type="ARBA" id="ARBA00023239"/>
    </source>
</evidence>
<dbReference type="GO" id="GO:0061799">
    <property type="term" value="F:cyclic pyranopterin monophosphate synthase activity"/>
    <property type="evidence" value="ECO:0007669"/>
    <property type="project" value="TreeGrafter"/>
</dbReference>
<dbReference type="GO" id="GO:0061798">
    <property type="term" value="F:GTP 3',8'-cyclase activity"/>
    <property type="evidence" value="ECO:0007669"/>
    <property type="project" value="UniProtKB-EC"/>
</dbReference>
<dbReference type="UniPathway" id="UPA00344"/>
<evidence type="ECO:0000256" key="3">
    <source>
        <dbReference type="ARBA" id="ARBA00022485"/>
    </source>
</evidence>
<evidence type="ECO:0000256" key="6">
    <source>
        <dbReference type="ARBA" id="ARBA00022741"/>
    </source>
</evidence>
<dbReference type="InterPro" id="IPR007197">
    <property type="entry name" value="rSAM"/>
</dbReference>
<keyword evidence="3" id="KW-0004">4Fe-4S</keyword>
<evidence type="ECO:0000256" key="4">
    <source>
        <dbReference type="ARBA" id="ARBA00022691"/>
    </source>
</evidence>
<comment type="cofactor">
    <cofactor evidence="1">
        <name>[4Fe-4S] cluster</name>
        <dbReference type="ChEBI" id="CHEBI:49883"/>
    </cofactor>
</comment>
<dbReference type="SFLD" id="SFLDS00029">
    <property type="entry name" value="Radical_SAM"/>
    <property type="match status" value="1"/>
</dbReference>
<evidence type="ECO:0000256" key="1">
    <source>
        <dbReference type="ARBA" id="ARBA00001966"/>
    </source>
</evidence>
<keyword evidence="10" id="KW-0501">Molybdenum cofactor biosynthesis</keyword>
<evidence type="ECO:0000256" key="12">
    <source>
        <dbReference type="ARBA" id="ARBA00048697"/>
    </source>
</evidence>
<dbReference type="InterPro" id="IPR000385">
    <property type="entry name" value="MoaA_NifB_PqqE_Fe-S-bd_CS"/>
</dbReference>
<dbReference type="InterPro" id="IPR058240">
    <property type="entry name" value="rSAM_sf"/>
</dbReference>
<dbReference type="PaxDb" id="166486-ERS852572_00561"/>
<dbReference type="InterPro" id="IPR006638">
    <property type="entry name" value="Elp3/MiaA/NifB-like_rSAM"/>
</dbReference>
<dbReference type="AlphaFoldDB" id="A0A173RS46"/>
<dbReference type="Pfam" id="PF06463">
    <property type="entry name" value="Mob_synth_C"/>
    <property type="match status" value="1"/>
</dbReference>
<dbReference type="STRING" id="166486.ERS852572_00561"/>